<dbReference type="PROSITE" id="PS51257">
    <property type="entry name" value="PROKAR_LIPOPROTEIN"/>
    <property type="match status" value="1"/>
</dbReference>
<proteinExistence type="predicted"/>
<accession>A0A5J4RBR0</accession>
<reference evidence="1" key="1">
    <citation type="submission" date="2019-03" db="EMBL/GenBank/DDBJ databases">
        <title>Single cell metagenomics reveals metabolic interactions within the superorganism composed of flagellate Streblomastix strix and complex community of Bacteroidetes bacteria on its surface.</title>
        <authorList>
            <person name="Treitli S.C."/>
            <person name="Kolisko M."/>
            <person name="Husnik F."/>
            <person name="Keeling P."/>
            <person name="Hampl V."/>
        </authorList>
    </citation>
    <scope>NUCLEOTIDE SEQUENCE</scope>
    <source>
        <strain evidence="1">STM</strain>
    </source>
</reference>
<sequence length="267" mass="30942">MKYLVSFILAIALLISCQKEEDRNFETANKLISFSPNISQTDTRATDEYALSDYFNVCSTVTVRMILGNEVKTAKYRYKADTKKLEYADGTLLYYPEDKSPYQLIISWPDEETRTQLGEDDYRHQEDENSFIRCDMLSDTINNAVRVEYLPIYFKHSRSKLTLIPMLSASVEWGTTDVAFTNLTVNDYKSFHNTANPDVDVYQLIYDPSIEAETTNINNNKAVVWLATTNRNTEIKYLFRFDASNLKAGENRKINIVVISFFPYEFE</sequence>
<dbReference type="EMBL" id="SNRY01001483">
    <property type="protein sequence ID" value="KAA6330580.1"/>
    <property type="molecule type" value="Genomic_DNA"/>
</dbReference>
<organism evidence="1">
    <name type="scientific">termite gut metagenome</name>
    <dbReference type="NCBI Taxonomy" id="433724"/>
    <lineage>
        <taxon>unclassified sequences</taxon>
        <taxon>metagenomes</taxon>
        <taxon>organismal metagenomes</taxon>
    </lineage>
</organism>
<protein>
    <submittedName>
        <fullName evidence="1">Uncharacterized protein</fullName>
    </submittedName>
</protein>
<dbReference type="AlphaFoldDB" id="A0A5J4RBR0"/>
<gene>
    <name evidence="1" type="ORF">EZS27_020727</name>
</gene>
<name>A0A5J4RBR0_9ZZZZ</name>
<evidence type="ECO:0000313" key="1">
    <source>
        <dbReference type="EMBL" id="KAA6330580.1"/>
    </source>
</evidence>
<comment type="caution">
    <text evidence="1">The sequence shown here is derived from an EMBL/GenBank/DDBJ whole genome shotgun (WGS) entry which is preliminary data.</text>
</comment>